<gene>
    <name evidence="1" type="ordered locus">Runsl_0799</name>
</gene>
<proteinExistence type="predicted"/>
<dbReference type="KEGG" id="rsi:Runsl_0799"/>
<dbReference type="Proteomes" id="UP000000493">
    <property type="component" value="Chromosome"/>
</dbReference>
<dbReference type="EMBL" id="CP002859">
    <property type="protein sequence ID" value="AEI47237.1"/>
    <property type="molecule type" value="Genomic_DNA"/>
</dbReference>
<organism evidence="1 2">
    <name type="scientific">Runella slithyformis (strain ATCC 29530 / DSM 19594 / LMG 11500 / NCIMB 11436 / LSU 4)</name>
    <dbReference type="NCBI Taxonomy" id="761193"/>
    <lineage>
        <taxon>Bacteria</taxon>
        <taxon>Pseudomonadati</taxon>
        <taxon>Bacteroidota</taxon>
        <taxon>Cytophagia</taxon>
        <taxon>Cytophagales</taxon>
        <taxon>Spirosomataceae</taxon>
        <taxon>Runella</taxon>
    </lineage>
</organism>
<accession>A0A7U3ZHC9</accession>
<reference evidence="2" key="1">
    <citation type="submission" date="2011-06" db="EMBL/GenBank/DDBJ databases">
        <title>The complete genome of chromosome of Runella slithyformis DSM 19594.</title>
        <authorList>
            <consortium name="US DOE Joint Genome Institute (JGI-PGF)"/>
            <person name="Lucas S."/>
            <person name="Han J."/>
            <person name="Lapidus A."/>
            <person name="Bruce D."/>
            <person name="Goodwin L."/>
            <person name="Pitluck S."/>
            <person name="Peters L."/>
            <person name="Kyrpides N."/>
            <person name="Mavromatis K."/>
            <person name="Ivanova N."/>
            <person name="Ovchinnikova G."/>
            <person name="Zhang X."/>
            <person name="Misra M."/>
            <person name="Detter J.C."/>
            <person name="Tapia R."/>
            <person name="Han C."/>
            <person name="Land M."/>
            <person name="Hauser L."/>
            <person name="Markowitz V."/>
            <person name="Cheng J.-F."/>
            <person name="Hugenholtz P."/>
            <person name="Woyke T."/>
            <person name="Wu D."/>
            <person name="Tindall B."/>
            <person name="Faehrich R."/>
            <person name="Brambilla E."/>
            <person name="Klenk H.-P."/>
            <person name="Eisen J.A."/>
        </authorList>
    </citation>
    <scope>NUCLEOTIDE SEQUENCE [LARGE SCALE GENOMIC DNA]</scope>
    <source>
        <strain evidence="2">ATCC 29530 / DSM 19594 / LMG 11500 / NCIMB 11436 / LSU 4</strain>
    </source>
</reference>
<reference evidence="1 2" key="2">
    <citation type="journal article" date="2012" name="Stand. Genomic Sci.">
        <title>Complete genome sequence of the aquatic bacterium Runella slithyformis type strain (LSU 4(T)).</title>
        <authorList>
            <person name="Copeland A."/>
            <person name="Zhang X."/>
            <person name="Misra M."/>
            <person name="Lapidus A."/>
            <person name="Nolan M."/>
            <person name="Lucas S."/>
            <person name="Deshpande S."/>
            <person name="Cheng J.F."/>
            <person name="Tapia R."/>
            <person name="Goodwin L.A."/>
            <person name="Pitluck S."/>
            <person name="Liolios K."/>
            <person name="Pagani I."/>
            <person name="Ivanova N."/>
            <person name="Mikhailova N."/>
            <person name="Pati A."/>
            <person name="Chen A."/>
            <person name="Palaniappan K."/>
            <person name="Land M."/>
            <person name="Hauser L."/>
            <person name="Pan C."/>
            <person name="Jeffries C.D."/>
            <person name="Detter J.C."/>
            <person name="Brambilla E.M."/>
            <person name="Rohde M."/>
            <person name="Djao O.D."/>
            <person name="Goker M."/>
            <person name="Sikorski J."/>
            <person name="Tindall B.J."/>
            <person name="Woyke T."/>
            <person name="Bristow J."/>
            <person name="Eisen J.A."/>
            <person name="Markowitz V."/>
            <person name="Hugenholtz P."/>
            <person name="Kyrpides N.C."/>
            <person name="Klenk H.P."/>
            <person name="Mavromatis K."/>
        </authorList>
    </citation>
    <scope>NUCLEOTIDE SEQUENCE [LARGE SCALE GENOMIC DNA]</scope>
    <source>
        <strain evidence="2">ATCC 29530 / DSM 19594 / LMG 11500 / NCIMB 11436 / LSU 4</strain>
    </source>
</reference>
<evidence type="ECO:0000313" key="2">
    <source>
        <dbReference type="Proteomes" id="UP000000493"/>
    </source>
</evidence>
<dbReference type="AlphaFoldDB" id="A0A7U3ZHC9"/>
<evidence type="ECO:0000313" key="1">
    <source>
        <dbReference type="EMBL" id="AEI47237.1"/>
    </source>
</evidence>
<name>A0A7U3ZHC9_RUNSL</name>
<protein>
    <submittedName>
        <fullName evidence="1">Uncharacterized protein</fullName>
    </submittedName>
</protein>
<sequence>MFNRPMSEAEVGQVRDLLTDFYSEKLLTEVDEVVAEKGITEADYEKLRQTSQRSPQ</sequence>
<keyword evidence="2" id="KW-1185">Reference proteome</keyword>